<dbReference type="GO" id="GO:0006145">
    <property type="term" value="P:purine nucleobase catabolic process"/>
    <property type="evidence" value="ECO:0007669"/>
    <property type="project" value="TreeGrafter"/>
</dbReference>
<dbReference type="Gene3D" id="3.20.20.140">
    <property type="entry name" value="Metal-dependent hydrolases"/>
    <property type="match status" value="1"/>
</dbReference>
<dbReference type="AlphaFoldDB" id="A0AAE3DP10"/>
<dbReference type="InterPro" id="IPR032466">
    <property type="entry name" value="Metal_Hydrolase"/>
</dbReference>
<dbReference type="Pfam" id="PF01979">
    <property type="entry name" value="Amidohydro_1"/>
    <property type="match status" value="1"/>
</dbReference>
<comment type="pathway">
    <text evidence="6">Pyrimidine metabolism; UMP biosynthesis via de novo pathway; (S)-dihydroorotate from bicarbonate: step 3/3.</text>
</comment>
<proteinExistence type="inferred from homology"/>
<dbReference type="HAMAP" id="MF_00220_B">
    <property type="entry name" value="PyrC_classI_B"/>
    <property type="match status" value="1"/>
</dbReference>
<keyword evidence="3 6" id="KW-0479">Metal-binding</keyword>
<comment type="caution">
    <text evidence="6">Lacks conserved residue(s) required for the propagation of feature annotation.</text>
</comment>
<reference evidence="8 9" key="1">
    <citation type="submission" date="2021-10" db="EMBL/GenBank/DDBJ databases">
        <title>Anaerobic single-cell dispensing facilitates the cultivation of human gut bacteria.</title>
        <authorList>
            <person name="Afrizal A."/>
        </authorList>
    </citation>
    <scope>NUCLEOTIDE SEQUENCE [LARGE SCALE GENOMIC DNA]</scope>
    <source>
        <strain evidence="8 9">CLA-AA-H244</strain>
    </source>
</reference>
<feature type="binding site" evidence="6">
    <location>
        <position position="160"/>
    </location>
    <ligand>
        <name>Zn(2+)</name>
        <dbReference type="ChEBI" id="CHEBI:29105"/>
        <label>1</label>
    </ligand>
</feature>
<feature type="binding site" evidence="6">
    <location>
        <position position="160"/>
    </location>
    <ligand>
        <name>Zn(2+)</name>
        <dbReference type="ChEBI" id="CHEBI:29105"/>
        <label>2</label>
    </ligand>
</feature>
<dbReference type="InterPro" id="IPR006680">
    <property type="entry name" value="Amidohydro-rel"/>
</dbReference>
<dbReference type="Gene3D" id="2.30.40.10">
    <property type="entry name" value="Urease, subunit C, domain 1"/>
    <property type="match status" value="1"/>
</dbReference>
<evidence type="ECO:0000313" key="9">
    <source>
        <dbReference type="Proteomes" id="UP001199355"/>
    </source>
</evidence>
<accession>A0AAE3DP10</accession>
<evidence type="ECO:0000256" key="2">
    <source>
        <dbReference type="ARBA" id="ARBA00010286"/>
    </source>
</evidence>
<evidence type="ECO:0000256" key="5">
    <source>
        <dbReference type="ARBA" id="ARBA00022975"/>
    </source>
</evidence>
<feature type="binding site" evidence="6">
    <location>
        <position position="286"/>
    </location>
    <ligand>
        <name>substrate</name>
    </ligand>
</feature>
<feature type="binding site" evidence="6">
    <location>
        <position position="103"/>
    </location>
    <ligand>
        <name>substrate</name>
    </ligand>
</feature>
<keyword evidence="4 6" id="KW-0378">Hydrolase</keyword>
<comment type="function">
    <text evidence="1 6">Catalyzes the reversible cyclization of carbamoyl aspartate to dihydroorotate.</text>
</comment>
<dbReference type="GO" id="GO:0004038">
    <property type="term" value="F:allantoinase activity"/>
    <property type="evidence" value="ECO:0007669"/>
    <property type="project" value="TreeGrafter"/>
</dbReference>
<comment type="caution">
    <text evidence="8">The sequence shown here is derived from an EMBL/GenBank/DDBJ whole genome shotgun (WGS) entry which is preliminary data.</text>
</comment>
<dbReference type="InterPro" id="IPR011059">
    <property type="entry name" value="Metal-dep_hydrolase_composite"/>
</dbReference>
<dbReference type="SUPFAM" id="SSF51556">
    <property type="entry name" value="Metallo-dependent hydrolases"/>
    <property type="match status" value="1"/>
</dbReference>
<dbReference type="NCBIfam" id="NF006839">
    <property type="entry name" value="PRK09357.1-4"/>
    <property type="match status" value="1"/>
</dbReference>
<evidence type="ECO:0000256" key="1">
    <source>
        <dbReference type="ARBA" id="ARBA00002368"/>
    </source>
</evidence>
<dbReference type="InterPro" id="IPR004722">
    <property type="entry name" value="DHOase"/>
</dbReference>
<dbReference type="EC" id="3.5.2.3" evidence="6"/>
<comment type="cofactor">
    <cofactor evidence="6">
        <name>Zn(2+)</name>
        <dbReference type="ChEBI" id="CHEBI:29105"/>
    </cofactor>
    <text evidence="6">Binds 2 Zn(2+) ions per subunit.</text>
</comment>
<dbReference type="GO" id="GO:0044205">
    <property type="term" value="P:'de novo' UMP biosynthetic process"/>
    <property type="evidence" value="ECO:0007669"/>
    <property type="project" value="UniProtKB-UniRule"/>
</dbReference>
<feature type="binding site" evidence="6">
    <location>
        <position position="69"/>
    </location>
    <ligand>
        <name>Zn(2+)</name>
        <dbReference type="ChEBI" id="CHEBI:29105"/>
        <label>1</label>
    </ligand>
</feature>
<feature type="binding site" evidence="6">
    <location>
        <position position="317"/>
    </location>
    <ligand>
        <name>substrate</name>
    </ligand>
</feature>
<feature type="binding site" evidence="6">
    <location>
        <position position="71"/>
    </location>
    <ligand>
        <name>Zn(2+)</name>
        <dbReference type="ChEBI" id="CHEBI:29105"/>
        <label>1</label>
    </ligand>
</feature>
<keyword evidence="9" id="KW-1185">Reference proteome</keyword>
<organism evidence="8 9">
    <name type="scientific">Gallintestinimicrobium propionicum</name>
    <dbReference type="NCBI Taxonomy" id="2981770"/>
    <lineage>
        <taxon>Bacteria</taxon>
        <taxon>Bacillati</taxon>
        <taxon>Bacillota</taxon>
        <taxon>Clostridia</taxon>
        <taxon>Lachnospirales</taxon>
        <taxon>Lachnospiraceae</taxon>
        <taxon>Gallintestinimicrobium</taxon>
    </lineage>
</organism>
<dbReference type="GO" id="GO:0005737">
    <property type="term" value="C:cytoplasm"/>
    <property type="evidence" value="ECO:0007669"/>
    <property type="project" value="TreeGrafter"/>
</dbReference>
<evidence type="ECO:0000256" key="3">
    <source>
        <dbReference type="ARBA" id="ARBA00022723"/>
    </source>
</evidence>
<dbReference type="Proteomes" id="UP001199355">
    <property type="component" value="Unassembled WGS sequence"/>
</dbReference>
<dbReference type="CDD" id="cd01317">
    <property type="entry name" value="DHOase_IIa"/>
    <property type="match status" value="1"/>
</dbReference>
<evidence type="ECO:0000313" key="8">
    <source>
        <dbReference type="EMBL" id="MCC2168498.1"/>
    </source>
</evidence>
<keyword evidence="5 6" id="KW-0665">Pyrimidine biosynthesis</keyword>
<name>A0AAE3DP10_9FIRM</name>
<dbReference type="PANTHER" id="PTHR43668">
    <property type="entry name" value="ALLANTOINASE"/>
    <property type="match status" value="1"/>
</dbReference>
<evidence type="ECO:0000256" key="4">
    <source>
        <dbReference type="ARBA" id="ARBA00022801"/>
    </source>
</evidence>
<dbReference type="GO" id="GO:0004151">
    <property type="term" value="F:dihydroorotase activity"/>
    <property type="evidence" value="ECO:0007669"/>
    <property type="project" value="UniProtKB-UniRule"/>
</dbReference>
<dbReference type="PANTHER" id="PTHR43668:SF2">
    <property type="entry name" value="ALLANTOINASE"/>
    <property type="match status" value="1"/>
</dbReference>
<feature type="active site" evidence="6">
    <location>
        <position position="313"/>
    </location>
</feature>
<feature type="binding site" evidence="6">
    <location>
        <position position="313"/>
    </location>
    <ligand>
        <name>Zn(2+)</name>
        <dbReference type="ChEBI" id="CHEBI:29105"/>
        <label>1</label>
    </ligand>
</feature>
<dbReference type="InterPro" id="IPR002195">
    <property type="entry name" value="Dihydroorotase_CS"/>
</dbReference>
<dbReference type="NCBIfam" id="TIGR00857">
    <property type="entry name" value="pyrC_multi"/>
    <property type="match status" value="1"/>
</dbReference>
<comment type="similarity">
    <text evidence="2 6">Belongs to the metallo-dependent hydrolases superfamily. DHOase family. Class I DHOase subfamily.</text>
</comment>
<dbReference type="RefSeq" id="WP_308728725.1">
    <property type="nucleotide sequence ID" value="NZ_JAJEQF010000037.1"/>
</dbReference>
<feature type="binding site" evidence="6">
    <location>
        <position position="240"/>
    </location>
    <ligand>
        <name>Zn(2+)</name>
        <dbReference type="ChEBI" id="CHEBI:29105"/>
        <label>2</label>
    </ligand>
</feature>
<evidence type="ECO:0000259" key="7">
    <source>
        <dbReference type="Pfam" id="PF01979"/>
    </source>
</evidence>
<dbReference type="EMBL" id="JAJEQF010000037">
    <property type="protein sequence ID" value="MCC2168498.1"/>
    <property type="molecule type" value="Genomic_DNA"/>
</dbReference>
<comment type="catalytic activity">
    <reaction evidence="6">
        <text>(S)-dihydroorotate + H2O = N-carbamoyl-L-aspartate + H(+)</text>
        <dbReference type="Rhea" id="RHEA:24296"/>
        <dbReference type="ChEBI" id="CHEBI:15377"/>
        <dbReference type="ChEBI" id="CHEBI:15378"/>
        <dbReference type="ChEBI" id="CHEBI:30864"/>
        <dbReference type="ChEBI" id="CHEBI:32814"/>
        <dbReference type="EC" id="3.5.2.3"/>
    </reaction>
</comment>
<feature type="binding site" evidence="6">
    <location>
        <begin position="71"/>
        <end position="73"/>
    </location>
    <ligand>
        <name>substrate</name>
    </ligand>
</feature>
<feature type="domain" description="Amidohydrolase-related" evidence="7">
    <location>
        <begin position="61"/>
        <end position="426"/>
    </location>
</feature>
<dbReference type="GO" id="GO:0008270">
    <property type="term" value="F:zinc ion binding"/>
    <property type="evidence" value="ECO:0007669"/>
    <property type="project" value="UniProtKB-UniRule"/>
</dbReference>
<feature type="binding site" evidence="6">
    <location>
        <position position="187"/>
    </location>
    <ligand>
        <name>Zn(2+)</name>
        <dbReference type="ChEBI" id="CHEBI:29105"/>
        <label>2</label>
    </ligand>
</feature>
<dbReference type="InterPro" id="IPR050138">
    <property type="entry name" value="DHOase/Allantoinase_Hydrolase"/>
</dbReference>
<keyword evidence="6" id="KW-0862">Zinc</keyword>
<dbReference type="SUPFAM" id="SSF51338">
    <property type="entry name" value="Composite domain of metallo-dependent hydrolases"/>
    <property type="match status" value="1"/>
</dbReference>
<gene>
    <name evidence="6" type="primary">pyrC</name>
    <name evidence="8" type="ORF">LKD45_12505</name>
</gene>
<sequence>MILVQNCRMIDPASQTDSLRDILIGEDRITKIAEAGTIDPAQITKEKEDELRILNADGLIAAPGLVDTHVHFRDPGAEYKEDILTGAVSAAAGGVTSVVLMANTNPHVDQEETLSYVLEKGAKTGIHVYTCANVTMDMGGDELTDMEALAKAGAVGFTDDGKPLLDAKIARKAMQEAARVHKPISFHEENPAYIQNNGVNAGKASEYFGIGGSDRQAEIDMVRRDLSIALETGAEIVIQHISAAEAVELVRQAKKKSTKIHAEATPHHFTLTEDAVMEHGTMAKMNPPLRTEADRQAIIRGLQDGTIDLIATDHAPHADYEKAKPLTEAPSGIIGLETSLALGNEVLVDTGELTMMQLLTCMTINPAKLYCLDAGYLAENGPADLVLFDPAKEWVPERFYSKSQNSPFLGQKLKGKVEYTICKGKVIFEA</sequence>
<protein>
    <recommendedName>
        <fullName evidence="6">Dihydroorotase</fullName>
        <shortName evidence="6">DHOase</shortName>
        <ecNumber evidence="6">3.5.2.3</ecNumber>
    </recommendedName>
</protein>
<dbReference type="PROSITE" id="PS00483">
    <property type="entry name" value="DIHYDROOROTASE_2"/>
    <property type="match status" value="1"/>
</dbReference>
<evidence type="ECO:0000256" key="6">
    <source>
        <dbReference type="HAMAP-Rule" id="MF_00220"/>
    </source>
</evidence>